<accession>A0A0D2P6A9</accession>
<evidence type="ECO:0000259" key="2">
    <source>
        <dbReference type="PROSITE" id="PS51762"/>
    </source>
</evidence>
<sequence>MWHNRLSLSLLALKIIPCEALPDLLNRAALASPWLWASRRSHQLDSATNTGINFNPNGSAFLWLPSDEYSGSTFFDRWTFFDGPDPTSYVNQSTAVAKGYVFVQDDGTVIMKADDQTTLPLGQNRESVRISSNTTYDTGLFILDLNRAPWGCAIWPAFWTVGSDWPSNGEIDILEGVHDNEHNQVAWHTNPGCTLNPNASYTGIIPQTNGINNTDCDANVNSNAGCDVTDWSRASYGPFFEAQGGGILAMKWDENDISVWSFYRAAIPSDITQKTPNPSLWGPPSAILSSTQCDIGTFFSNHNIVFDITFCGDWAGNSYATSGCPGTCAERLTDPTNFVNATWSINSLQVFRKQPLAGNVSAIASTSARPLYARLSLAEILPPVLAALLALVFAL</sequence>
<evidence type="ECO:0000313" key="3">
    <source>
        <dbReference type="EMBL" id="KJA15955.1"/>
    </source>
</evidence>
<dbReference type="InterPro" id="IPR013320">
    <property type="entry name" value="ConA-like_dom_sf"/>
</dbReference>
<proteinExistence type="predicted"/>
<dbReference type="PROSITE" id="PS51762">
    <property type="entry name" value="GH16_2"/>
    <property type="match status" value="1"/>
</dbReference>
<dbReference type="SUPFAM" id="SSF49899">
    <property type="entry name" value="Concanavalin A-like lectins/glucanases"/>
    <property type="match status" value="1"/>
</dbReference>
<keyword evidence="4" id="KW-1185">Reference proteome</keyword>
<feature type="signal peptide" evidence="1">
    <location>
        <begin position="1"/>
        <end position="20"/>
    </location>
</feature>
<protein>
    <submittedName>
        <fullName evidence="3">Glycoside hydrolase family 16 protein</fullName>
    </submittedName>
</protein>
<dbReference type="GO" id="GO:0009251">
    <property type="term" value="P:glucan catabolic process"/>
    <property type="evidence" value="ECO:0007669"/>
    <property type="project" value="TreeGrafter"/>
</dbReference>
<gene>
    <name evidence="3" type="ORF">HYPSUDRAFT_148439</name>
</gene>
<dbReference type="Gene3D" id="2.60.120.200">
    <property type="match status" value="1"/>
</dbReference>
<keyword evidence="3" id="KW-0378">Hydrolase</keyword>
<dbReference type="InterPro" id="IPR050546">
    <property type="entry name" value="Glycosyl_Hydrlase_16"/>
</dbReference>
<evidence type="ECO:0000256" key="1">
    <source>
        <dbReference type="SAM" id="SignalP"/>
    </source>
</evidence>
<dbReference type="Pfam" id="PF26113">
    <property type="entry name" value="GH16_XgeA"/>
    <property type="match status" value="1"/>
</dbReference>
<dbReference type="Proteomes" id="UP000054270">
    <property type="component" value="Unassembled WGS sequence"/>
</dbReference>
<dbReference type="EMBL" id="KN817631">
    <property type="protein sequence ID" value="KJA15955.1"/>
    <property type="molecule type" value="Genomic_DNA"/>
</dbReference>
<dbReference type="GO" id="GO:0004553">
    <property type="term" value="F:hydrolase activity, hydrolyzing O-glycosyl compounds"/>
    <property type="evidence" value="ECO:0007669"/>
    <property type="project" value="InterPro"/>
</dbReference>
<dbReference type="OrthoDB" id="192832at2759"/>
<reference evidence="4" key="1">
    <citation type="submission" date="2014-04" db="EMBL/GenBank/DDBJ databases">
        <title>Evolutionary Origins and Diversification of the Mycorrhizal Mutualists.</title>
        <authorList>
            <consortium name="DOE Joint Genome Institute"/>
            <consortium name="Mycorrhizal Genomics Consortium"/>
            <person name="Kohler A."/>
            <person name="Kuo A."/>
            <person name="Nagy L.G."/>
            <person name="Floudas D."/>
            <person name="Copeland A."/>
            <person name="Barry K.W."/>
            <person name="Cichocki N."/>
            <person name="Veneault-Fourrey C."/>
            <person name="LaButti K."/>
            <person name="Lindquist E.A."/>
            <person name="Lipzen A."/>
            <person name="Lundell T."/>
            <person name="Morin E."/>
            <person name="Murat C."/>
            <person name="Riley R."/>
            <person name="Ohm R."/>
            <person name="Sun H."/>
            <person name="Tunlid A."/>
            <person name="Henrissat B."/>
            <person name="Grigoriev I.V."/>
            <person name="Hibbett D.S."/>
            <person name="Martin F."/>
        </authorList>
    </citation>
    <scope>NUCLEOTIDE SEQUENCE [LARGE SCALE GENOMIC DNA]</scope>
    <source>
        <strain evidence="4">FD-334 SS-4</strain>
    </source>
</reference>
<dbReference type="OMA" id="FHPRSWF"/>
<dbReference type="PANTHER" id="PTHR10963">
    <property type="entry name" value="GLYCOSYL HYDROLASE-RELATED"/>
    <property type="match status" value="1"/>
</dbReference>
<dbReference type="InterPro" id="IPR000757">
    <property type="entry name" value="Beta-glucanase-like"/>
</dbReference>
<name>A0A0D2P6A9_HYPSF</name>
<feature type="domain" description="GH16" evidence="2">
    <location>
        <begin position="48"/>
        <end position="323"/>
    </location>
</feature>
<keyword evidence="1" id="KW-0732">Signal</keyword>
<dbReference type="AlphaFoldDB" id="A0A0D2P6A9"/>
<feature type="chain" id="PRO_5002248584" evidence="1">
    <location>
        <begin position="21"/>
        <end position="395"/>
    </location>
</feature>
<dbReference type="PANTHER" id="PTHR10963:SF24">
    <property type="entry name" value="GLYCOSIDASE C21B10.07-RELATED"/>
    <property type="match status" value="1"/>
</dbReference>
<evidence type="ECO:0000313" key="4">
    <source>
        <dbReference type="Proteomes" id="UP000054270"/>
    </source>
</evidence>
<organism evidence="3 4">
    <name type="scientific">Hypholoma sublateritium (strain FD-334 SS-4)</name>
    <dbReference type="NCBI Taxonomy" id="945553"/>
    <lineage>
        <taxon>Eukaryota</taxon>
        <taxon>Fungi</taxon>
        <taxon>Dikarya</taxon>
        <taxon>Basidiomycota</taxon>
        <taxon>Agaricomycotina</taxon>
        <taxon>Agaricomycetes</taxon>
        <taxon>Agaricomycetidae</taxon>
        <taxon>Agaricales</taxon>
        <taxon>Agaricineae</taxon>
        <taxon>Strophariaceae</taxon>
        <taxon>Hypholoma</taxon>
    </lineage>
</organism>
<dbReference type="CDD" id="cd02181">
    <property type="entry name" value="GH16_fungal_Lam16A_glucanase"/>
    <property type="match status" value="1"/>
</dbReference>
<dbReference type="STRING" id="945553.A0A0D2P6A9"/>